<dbReference type="PANTHER" id="PTHR23001:SF3">
    <property type="entry name" value="EUKARYOTIC TRANSLATION INITIATION FACTOR 2 SUBUNIT 2"/>
    <property type="match status" value="1"/>
</dbReference>
<evidence type="ECO:0000256" key="3">
    <source>
        <dbReference type="ARBA" id="ARBA00022917"/>
    </source>
</evidence>
<dbReference type="EMBL" id="JAANER010000004">
    <property type="protein sequence ID" value="KAG9190946.1"/>
    <property type="molecule type" value="Genomic_DNA"/>
</dbReference>
<accession>A0AAD4IAB7</accession>
<dbReference type="Gene3D" id="3.30.30.170">
    <property type="match status" value="1"/>
</dbReference>
<dbReference type="Proteomes" id="UP001199106">
    <property type="component" value="Unassembled WGS sequence"/>
</dbReference>
<evidence type="ECO:0000313" key="8">
    <source>
        <dbReference type="Proteomes" id="UP001199106"/>
    </source>
</evidence>
<dbReference type="InterPro" id="IPR036983">
    <property type="entry name" value="AIM24_sf"/>
</dbReference>
<dbReference type="SUPFAM" id="SSF100966">
    <property type="entry name" value="Translation initiation factor 2 beta, aIF2beta, N-terminal domain"/>
    <property type="match status" value="1"/>
</dbReference>
<comment type="caution">
    <text evidence="7">The sequence shown here is derived from an EMBL/GenBank/DDBJ whole genome shotgun (WGS) entry which is preliminary data.</text>
</comment>
<reference evidence="7" key="1">
    <citation type="submission" date="2021-07" db="EMBL/GenBank/DDBJ databases">
        <title>Genome Resource of American Ginseng Black Spot Pathogen Alternaria panax.</title>
        <authorList>
            <person name="Qiu C."/>
            <person name="Wang W."/>
            <person name="Liu Z."/>
        </authorList>
    </citation>
    <scope>NUCLEOTIDE SEQUENCE</scope>
    <source>
        <strain evidence="7">BNCC115425</strain>
    </source>
</reference>
<organism evidence="7 8">
    <name type="scientific">Alternaria panax</name>
    <dbReference type="NCBI Taxonomy" id="48097"/>
    <lineage>
        <taxon>Eukaryota</taxon>
        <taxon>Fungi</taxon>
        <taxon>Dikarya</taxon>
        <taxon>Ascomycota</taxon>
        <taxon>Pezizomycotina</taxon>
        <taxon>Dothideomycetes</taxon>
        <taxon>Pleosporomycetidae</taxon>
        <taxon>Pleosporales</taxon>
        <taxon>Pleosporineae</taxon>
        <taxon>Pleosporaceae</taxon>
        <taxon>Alternaria</taxon>
        <taxon>Alternaria sect. Panax</taxon>
    </lineage>
</organism>
<dbReference type="InterPro" id="IPR045196">
    <property type="entry name" value="IF2/IF5"/>
</dbReference>
<evidence type="ECO:0000256" key="2">
    <source>
        <dbReference type="ARBA" id="ARBA00022540"/>
    </source>
</evidence>
<dbReference type="AlphaFoldDB" id="A0AAD4IAB7"/>
<keyword evidence="8" id="KW-1185">Reference proteome</keyword>
<evidence type="ECO:0000256" key="4">
    <source>
        <dbReference type="RuleBase" id="RU363045"/>
    </source>
</evidence>
<dbReference type="GO" id="GO:0005739">
    <property type="term" value="C:mitochondrion"/>
    <property type="evidence" value="ECO:0007669"/>
    <property type="project" value="UniProtKB-SubCell"/>
</dbReference>
<dbReference type="InterPro" id="IPR016031">
    <property type="entry name" value="Trp_RNA-bd_attenuator-like_dom"/>
</dbReference>
<comment type="similarity">
    <text evidence="1">Belongs to the eIF-2-beta/eIF-5 family.</text>
</comment>
<dbReference type="SMART" id="SM00653">
    <property type="entry name" value="eIF2B_5"/>
    <property type="match status" value="1"/>
</dbReference>
<dbReference type="GO" id="GO:0031369">
    <property type="term" value="F:translation initiation factor binding"/>
    <property type="evidence" value="ECO:0007669"/>
    <property type="project" value="TreeGrafter"/>
</dbReference>
<feature type="compositionally biased region" description="Low complexity" evidence="5">
    <location>
        <begin position="343"/>
        <end position="358"/>
    </location>
</feature>
<evidence type="ECO:0000313" key="7">
    <source>
        <dbReference type="EMBL" id="KAG9190946.1"/>
    </source>
</evidence>
<dbReference type="FunFam" id="3.30.30.170:FF:000001">
    <property type="entry name" value="Eukaryotic translation initiation factor 2 subunit"/>
    <property type="match status" value="1"/>
</dbReference>
<keyword evidence="4" id="KW-0496">Mitochondrion</keyword>
<dbReference type="InterPro" id="IPR016189">
    <property type="entry name" value="Transl_init_fac_IF2/IF5_N"/>
</dbReference>
<dbReference type="PANTHER" id="PTHR23001">
    <property type="entry name" value="EUKARYOTIC TRANSLATION INITIATION FACTOR"/>
    <property type="match status" value="1"/>
</dbReference>
<dbReference type="SUPFAM" id="SSF51219">
    <property type="entry name" value="TRAP-like"/>
    <property type="match status" value="1"/>
</dbReference>
<feature type="compositionally biased region" description="Low complexity" evidence="5">
    <location>
        <begin position="420"/>
        <end position="436"/>
    </location>
</feature>
<feature type="region of interest" description="Disordered" evidence="5">
    <location>
        <begin position="324"/>
        <end position="501"/>
    </location>
</feature>
<dbReference type="Pfam" id="PF01987">
    <property type="entry name" value="AIM24"/>
    <property type="match status" value="1"/>
</dbReference>
<dbReference type="GO" id="GO:0003743">
    <property type="term" value="F:translation initiation factor activity"/>
    <property type="evidence" value="ECO:0007669"/>
    <property type="project" value="UniProtKB-KW"/>
</dbReference>
<feature type="region of interest" description="Disordered" evidence="5">
    <location>
        <begin position="1"/>
        <end position="88"/>
    </location>
</feature>
<sequence length="723" mass="77957">MADTADLPDRKPRKSVQFSEGATIVDSNGDVTESLEMNGGKDSAEGHSSGGGDDKEVEEVTDMFADLAKKKKKKSSKKKEGEEEDGAEGDFAALKKKKKSSKKKVEDDFEAKLAAAGGDKPEGEEEVAAPEPEVQEGDMMKGTGIWQHDSTTPISYNLLLNRFFTLLHAQHPDLASSGTKSYKIPPPQCMREGNKKTVFANLAEICKRMKRSDEHVAQFLFAELGTSGSFADQKRLVIKGRFQQKQLENVLRRYIVEYVTCKTCRSPDTDLSKGENRLNFVTCNSCGSRRSVQAIKTGFSAQIGKRRRMSRRLGLCNIGSLNMSGYQGTPPPGGNYYPPPPDQQSQQQYFAPPSGGQSYPPPPTSPPAHQQQHYPPPPASNPNPQPQYPPPPEKQQYAPPPEQQHFPPPGQAQSPPPHQQPLHQQPPQHQQQPMSPGFGGFPGGSPSASPYRDGKSGYPAEKTGHPGMGQPQMSQQTIPQQPQYVGQAAHTGPASASADDVGTFNGGSYRVSHRDTNSILTVQLAIGCPFTAKPGAMIAMSPTMTLKGNLKFSLKKALIGGDMSKSTYTGPGELLLAPHSTGDITIIKLGGKEQWSVGRDAFLACTQGIVTEYKSQGIGKAMFSGEGLFVYKISGTGVLWVTSFGAIIRKDLAANEKYIIDNGHLVAWNCKYVLERVASGGIISNMTAGEGLVCKFTGPGTVFMQTRNAAAFGQWLAANSAAP</sequence>
<comment type="subcellular location">
    <subcellularLocation>
        <location evidence="4">Mitochondrion</location>
    </subcellularLocation>
</comment>
<feature type="compositionally biased region" description="Pro residues" evidence="5">
    <location>
        <begin position="329"/>
        <end position="342"/>
    </location>
</feature>
<dbReference type="GO" id="GO:0005850">
    <property type="term" value="C:eukaryotic translation initiation factor 2 complex"/>
    <property type="evidence" value="ECO:0007669"/>
    <property type="project" value="TreeGrafter"/>
</dbReference>
<evidence type="ECO:0000259" key="6">
    <source>
        <dbReference type="SMART" id="SM00653"/>
    </source>
</evidence>
<feature type="compositionally biased region" description="Pro residues" evidence="5">
    <location>
        <begin position="374"/>
        <end position="419"/>
    </location>
</feature>
<keyword evidence="3" id="KW-0648">Protein biosynthesis</keyword>
<feature type="compositionally biased region" description="Acidic residues" evidence="5">
    <location>
        <begin position="122"/>
        <end position="136"/>
    </location>
</feature>
<proteinExistence type="inferred from homology"/>
<dbReference type="InterPro" id="IPR002735">
    <property type="entry name" value="Transl_init_fac_IF2/IF5_dom"/>
</dbReference>
<comment type="similarity">
    <text evidence="4">Belongs to the AIM24 family.</text>
</comment>
<keyword evidence="2" id="KW-0396">Initiation factor</keyword>
<feature type="region of interest" description="Disordered" evidence="5">
    <location>
        <begin position="114"/>
        <end position="137"/>
    </location>
</feature>
<dbReference type="SUPFAM" id="SSF75689">
    <property type="entry name" value="Zinc-binding domain of translation initiation factor 2 beta"/>
    <property type="match status" value="1"/>
</dbReference>
<dbReference type="InterPro" id="IPR016190">
    <property type="entry name" value="Transl_init_fac_IF2/IF5_Zn-bd"/>
</dbReference>
<evidence type="ECO:0000256" key="5">
    <source>
        <dbReference type="SAM" id="MobiDB-lite"/>
    </source>
</evidence>
<dbReference type="GO" id="GO:0001731">
    <property type="term" value="P:formation of translation preinitiation complex"/>
    <property type="evidence" value="ECO:0007669"/>
    <property type="project" value="TreeGrafter"/>
</dbReference>
<gene>
    <name evidence="7" type="ORF">G6011_09034</name>
</gene>
<dbReference type="NCBIfam" id="TIGR00266">
    <property type="entry name" value="TIGR00266 family protein"/>
    <property type="match status" value="1"/>
</dbReference>
<feature type="compositionally biased region" description="Low complexity" evidence="5">
    <location>
        <begin position="470"/>
        <end position="487"/>
    </location>
</feature>
<protein>
    <recommendedName>
        <fullName evidence="4">Altered inheritance of mitochondria protein 24, mitochondrial</fullName>
    </recommendedName>
</protein>
<name>A0AAD4IAB7_9PLEO</name>
<dbReference type="GO" id="GO:0003729">
    <property type="term" value="F:mRNA binding"/>
    <property type="evidence" value="ECO:0007669"/>
    <property type="project" value="TreeGrafter"/>
</dbReference>
<dbReference type="InterPro" id="IPR002838">
    <property type="entry name" value="AIM24"/>
</dbReference>
<feature type="compositionally biased region" description="Polar residues" evidence="5">
    <location>
        <begin position="16"/>
        <end position="31"/>
    </location>
</feature>
<feature type="domain" description="Translation initiation factor IF2/IF5" evidence="6">
    <location>
        <begin position="179"/>
        <end position="289"/>
    </location>
</feature>
<evidence type="ECO:0000256" key="1">
    <source>
        <dbReference type="ARBA" id="ARBA00010397"/>
    </source>
</evidence>
<dbReference type="Gene3D" id="3.60.160.10">
    <property type="entry name" value="Mitochondrial biogenesis AIM24"/>
    <property type="match status" value="1"/>
</dbReference>
<dbReference type="Pfam" id="PF01873">
    <property type="entry name" value="eIF-5_eIF-2B"/>
    <property type="match status" value="1"/>
</dbReference>